<keyword evidence="2" id="KW-1185">Reference proteome</keyword>
<evidence type="ECO:0000313" key="2">
    <source>
        <dbReference type="Proteomes" id="UP000230233"/>
    </source>
</evidence>
<dbReference type="EMBL" id="PDUG01000006">
    <property type="protein sequence ID" value="PIC21059.1"/>
    <property type="molecule type" value="Genomic_DNA"/>
</dbReference>
<evidence type="ECO:0000313" key="1">
    <source>
        <dbReference type="EMBL" id="PIC21059.1"/>
    </source>
</evidence>
<reference evidence="2" key="1">
    <citation type="submission" date="2017-10" db="EMBL/GenBank/DDBJ databases">
        <title>Rapid genome shrinkage in a self-fertile nematode reveals novel sperm competition proteins.</title>
        <authorList>
            <person name="Yin D."/>
            <person name="Schwarz E.M."/>
            <person name="Thomas C.G."/>
            <person name="Felde R.L."/>
            <person name="Korf I.F."/>
            <person name="Cutter A.D."/>
            <person name="Schartner C.M."/>
            <person name="Ralston E.J."/>
            <person name="Meyer B.J."/>
            <person name="Haag E.S."/>
        </authorList>
    </citation>
    <scope>NUCLEOTIDE SEQUENCE [LARGE SCALE GENOMIC DNA]</scope>
    <source>
        <strain evidence="2">JU1422</strain>
    </source>
</reference>
<name>A0A2G5T1N5_9PELO</name>
<sequence length="151" mass="16938">MKAVATTYQATTNDLRRTATSAPALAERNEALEGLQLEEYRGKQEEIKKFERFCREYPKAPLGHKNGLLTRDVELYFEGVKSKLGTKALKTGGSVVFPNVFLLPMSGSKSLELVISGSKSPYFEKELMSPNPVLWMVQLEVKEKQRSTGDH</sequence>
<protein>
    <submittedName>
        <fullName evidence="1">Uncharacterized protein</fullName>
    </submittedName>
</protein>
<accession>A0A2G5T1N5</accession>
<proteinExistence type="predicted"/>
<organism evidence="1 2">
    <name type="scientific">Caenorhabditis nigoni</name>
    <dbReference type="NCBI Taxonomy" id="1611254"/>
    <lineage>
        <taxon>Eukaryota</taxon>
        <taxon>Metazoa</taxon>
        <taxon>Ecdysozoa</taxon>
        <taxon>Nematoda</taxon>
        <taxon>Chromadorea</taxon>
        <taxon>Rhabditida</taxon>
        <taxon>Rhabditina</taxon>
        <taxon>Rhabditomorpha</taxon>
        <taxon>Rhabditoidea</taxon>
        <taxon>Rhabditidae</taxon>
        <taxon>Peloderinae</taxon>
        <taxon>Caenorhabditis</taxon>
    </lineage>
</organism>
<dbReference type="Proteomes" id="UP000230233">
    <property type="component" value="Chromosome X"/>
</dbReference>
<comment type="caution">
    <text evidence="1">The sequence shown here is derived from an EMBL/GenBank/DDBJ whole genome shotgun (WGS) entry which is preliminary data.</text>
</comment>
<gene>
    <name evidence="1" type="primary">Cnig_chr_X.g26036</name>
    <name evidence="1" type="ORF">B9Z55_026036</name>
</gene>
<dbReference type="AlphaFoldDB" id="A0A2G5T1N5"/>